<protein>
    <submittedName>
        <fullName evidence="2">Uncharacterized protein</fullName>
    </submittedName>
</protein>
<evidence type="ECO:0000256" key="1">
    <source>
        <dbReference type="SAM" id="Coils"/>
    </source>
</evidence>
<dbReference type="PANTHER" id="PTHR21468">
    <property type="entry name" value="HSD9"/>
    <property type="match status" value="1"/>
</dbReference>
<name>A0AAD9NQT3_RIDPI</name>
<proteinExistence type="predicted"/>
<reference evidence="2" key="1">
    <citation type="journal article" date="2023" name="Mol. Biol. Evol.">
        <title>Third-Generation Sequencing Reveals the Adaptive Role of the Epigenome in Three Deep-Sea Polychaetes.</title>
        <authorList>
            <person name="Perez M."/>
            <person name="Aroh O."/>
            <person name="Sun Y."/>
            <person name="Lan Y."/>
            <person name="Juniper S.K."/>
            <person name="Young C.R."/>
            <person name="Angers B."/>
            <person name="Qian P.Y."/>
        </authorList>
    </citation>
    <scope>NUCLEOTIDE SEQUENCE</scope>
    <source>
        <strain evidence="2">R07B-5</strain>
    </source>
</reference>
<accession>A0AAD9NQT3</accession>
<comment type="caution">
    <text evidence="2">The sequence shown here is derived from an EMBL/GenBank/DDBJ whole genome shotgun (WGS) entry which is preliminary data.</text>
</comment>
<dbReference type="InterPro" id="IPR026702">
    <property type="entry name" value="CCDC83"/>
</dbReference>
<evidence type="ECO:0000313" key="2">
    <source>
        <dbReference type="EMBL" id="KAK2179362.1"/>
    </source>
</evidence>
<keyword evidence="3" id="KW-1185">Reference proteome</keyword>
<organism evidence="2 3">
    <name type="scientific">Ridgeia piscesae</name>
    <name type="common">Tubeworm</name>
    <dbReference type="NCBI Taxonomy" id="27915"/>
    <lineage>
        <taxon>Eukaryota</taxon>
        <taxon>Metazoa</taxon>
        <taxon>Spiralia</taxon>
        <taxon>Lophotrochozoa</taxon>
        <taxon>Annelida</taxon>
        <taxon>Polychaeta</taxon>
        <taxon>Sedentaria</taxon>
        <taxon>Canalipalpata</taxon>
        <taxon>Sabellida</taxon>
        <taxon>Siboglinidae</taxon>
        <taxon>Ridgeia</taxon>
    </lineage>
</organism>
<sequence>MEQSFTEMKAHLEGTWDKAKEEILADTEVSVEQQKYLASQRAMSKMDKYSKQEVIDNDWLKREVAIHKREVDNLMSTVEELERENLLMMGELFECNVEDLKISRNFFLTQFADNDNLEDGGILEMDLEKVLADKHPMVEPPRPKRPKSAIHAAVVEKVLALPLPSTLPAEDSFMTDEDDKDDDREKLTPDEDYILSYFSFDDVHFDDYLKLGPLELKLLSISGKRMNLVPPVGSVEGEEEGNQEKVSVVPDQAEVWPVTPRMIKQTLRPSLMSVDERGRKTKQSVAYAD</sequence>
<dbReference type="Proteomes" id="UP001209878">
    <property type="component" value="Unassembled WGS sequence"/>
</dbReference>
<dbReference type="PANTHER" id="PTHR21468:SF1">
    <property type="entry name" value="COILED-COIL DOMAIN-CONTAINING PROTEIN 83"/>
    <property type="match status" value="1"/>
</dbReference>
<feature type="coiled-coil region" evidence="1">
    <location>
        <begin position="64"/>
        <end position="91"/>
    </location>
</feature>
<dbReference type="EMBL" id="JAODUO010000494">
    <property type="protein sequence ID" value="KAK2179362.1"/>
    <property type="molecule type" value="Genomic_DNA"/>
</dbReference>
<evidence type="ECO:0000313" key="3">
    <source>
        <dbReference type="Proteomes" id="UP001209878"/>
    </source>
</evidence>
<keyword evidence="1" id="KW-0175">Coiled coil</keyword>
<gene>
    <name evidence="2" type="ORF">NP493_494g01008</name>
</gene>
<dbReference type="AlphaFoldDB" id="A0AAD9NQT3"/>